<dbReference type="Pfam" id="PF13432">
    <property type="entry name" value="TPR_16"/>
    <property type="match status" value="2"/>
</dbReference>
<protein>
    <submittedName>
        <fullName evidence="4">Tetratricopeptide repeat protein</fullName>
    </submittedName>
</protein>
<evidence type="ECO:0000313" key="4">
    <source>
        <dbReference type="EMBL" id="WPJ95033.1"/>
    </source>
</evidence>
<evidence type="ECO:0000256" key="2">
    <source>
        <dbReference type="ARBA" id="ARBA00022803"/>
    </source>
</evidence>
<evidence type="ECO:0000313" key="5">
    <source>
        <dbReference type="Proteomes" id="UP001324993"/>
    </source>
</evidence>
<dbReference type="Proteomes" id="UP001324993">
    <property type="component" value="Chromosome"/>
</dbReference>
<keyword evidence="1" id="KW-0677">Repeat</keyword>
<dbReference type="SUPFAM" id="SSF48452">
    <property type="entry name" value="TPR-like"/>
    <property type="match status" value="2"/>
</dbReference>
<evidence type="ECO:0000256" key="1">
    <source>
        <dbReference type="ARBA" id="ARBA00022737"/>
    </source>
</evidence>
<keyword evidence="2 3" id="KW-0802">TPR repeat</keyword>
<dbReference type="InterPro" id="IPR011990">
    <property type="entry name" value="TPR-like_helical_dom_sf"/>
</dbReference>
<sequence length="466" mass="52316">MEEVALKDLDTRLQKQIENARKAVDKNPSYAVDILINIVSRNVACLEARKILRQAQQRATKGKTKGFGGLLSKVTSIPFSMGSESKIKKDPQKAIDAAEQILNSNPDNVTGHKILGAAAEALELYSTAVFAYESVRKLEPNNLENIKALMSVHIKTGNSEEAIRIGEAAYRANPSDDEVQTLIKKASVEQTMEKGKWEEDKSFRDKLKDGDESQKLEQASRAKTGDAALLSLIEEAKKGVAETPDNMNFYRDIATNYRKLGDYDSALEWVAKARELEAGRADVTLERLVGTLKREKMQKAIAAVEARLESNPEDVAARTELEELKAEEHAFRREQCEDLVQRYPNEYSYRYELGELYFEDGETDLAIKELQMAQRSPKVRVSALILLGKAYLVKGFHDLAAEQLTIAKSEIPGMTEQKKDVLYELGSAYEQQGDMDRAMMEFKALYGADISYRDVAQKIDDFYSSK</sequence>
<accession>A0ABZ0RIX8</accession>
<dbReference type="RefSeq" id="WP_319831935.1">
    <property type="nucleotide sequence ID" value="NZ_CP138858.1"/>
</dbReference>
<dbReference type="PROSITE" id="PS50005">
    <property type="entry name" value="TPR"/>
    <property type="match status" value="1"/>
</dbReference>
<organism evidence="4 5">
    <name type="scientific">Coraliomargarita algicola</name>
    <dbReference type="NCBI Taxonomy" id="3092156"/>
    <lineage>
        <taxon>Bacteria</taxon>
        <taxon>Pseudomonadati</taxon>
        <taxon>Verrucomicrobiota</taxon>
        <taxon>Opitutia</taxon>
        <taxon>Puniceicoccales</taxon>
        <taxon>Coraliomargaritaceae</taxon>
        <taxon>Coraliomargarita</taxon>
    </lineage>
</organism>
<gene>
    <name evidence="4" type="ORF">SH580_16515</name>
</gene>
<feature type="repeat" description="TPR" evidence="3">
    <location>
        <begin position="247"/>
        <end position="280"/>
    </location>
</feature>
<dbReference type="PANTHER" id="PTHR44186">
    <property type="match status" value="1"/>
</dbReference>
<keyword evidence="5" id="KW-1185">Reference proteome</keyword>
<dbReference type="EMBL" id="CP138858">
    <property type="protein sequence ID" value="WPJ95033.1"/>
    <property type="molecule type" value="Genomic_DNA"/>
</dbReference>
<evidence type="ECO:0000256" key="3">
    <source>
        <dbReference type="PROSITE-ProRule" id="PRU00339"/>
    </source>
</evidence>
<proteinExistence type="predicted"/>
<dbReference type="SMART" id="SM00028">
    <property type="entry name" value="TPR"/>
    <property type="match status" value="6"/>
</dbReference>
<reference evidence="4 5" key="1">
    <citation type="submission" date="2023-11" db="EMBL/GenBank/DDBJ databases">
        <title>Coraliomargarita sp. nov., isolated from marine algae.</title>
        <authorList>
            <person name="Lee J.K."/>
            <person name="Baek J.H."/>
            <person name="Kim J.M."/>
            <person name="Choi D.G."/>
            <person name="Jeon C.O."/>
        </authorList>
    </citation>
    <scope>NUCLEOTIDE SEQUENCE [LARGE SCALE GENOMIC DNA]</scope>
    <source>
        <strain evidence="4 5">J2-16</strain>
    </source>
</reference>
<dbReference type="InterPro" id="IPR019734">
    <property type="entry name" value="TPR_rpt"/>
</dbReference>
<dbReference type="PANTHER" id="PTHR44186:SF1">
    <property type="entry name" value="BARDET-BIEDL SYNDROME 4 PROTEIN"/>
    <property type="match status" value="1"/>
</dbReference>
<name>A0ABZ0RIX8_9BACT</name>
<dbReference type="Gene3D" id="1.25.40.10">
    <property type="entry name" value="Tetratricopeptide repeat domain"/>
    <property type="match status" value="3"/>
</dbReference>